<organism evidence="1 2">
    <name type="scientific">Amorphotheca resinae ATCC 22711</name>
    <dbReference type="NCBI Taxonomy" id="857342"/>
    <lineage>
        <taxon>Eukaryota</taxon>
        <taxon>Fungi</taxon>
        <taxon>Dikarya</taxon>
        <taxon>Ascomycota</taxon>
        <taxon>Pezizomycotina</taxon>
        <taxon>Leotiomycetes</taxon>
        <taxon>Helotiales</taxon>
        <taxon>Amorphothecaceae</taxon>
        <taxon>Amorphotheca</taxon>
    </lineage>
</organism>
<gene>
    <name evidence="1" type="ORF">M430DRAFT_154364</name>
</gene>
<dbReference type="EMBL" id="KZ679006">
    <property type="protein sequence ID" value="PSS27456.1"/>
    <property type="molecule type" value="Genomic_DNA"/>
</dbReference>
<dbReference type="AlphaFoldDB" id="A0A2T3BDI7"/>
<accession>A0A2T3BDI7</accession>
<dbReference type="GeneID" id="36571328"/>
<dbReference type="RefSeq" id="XP_024724981.1">
    <property type="nucleotide sequence ID" value="XM_024863247.1"/>
</dbReference>
<dbReference type="Proteomes" id="UP000241818">
    <property type="component" value="Unassembled WGS sequence"/>
</dbReference>
<proteinExistence type="predicted"/>
<dbReference type="InParanoid" id="A0A2T3BDI7"/>
<protein>
    <submittedName>
        <fullName evidence="1">Uncharacterized protein</fullName>
    </submittedName>
</protein>
<name>A0A2T3BDI7_AMORE</name>
<reference evidence="1 2" key="1">
    <citation type="journal article" date="2018" name="New Phytol.">
        <title>Comparative genomics and transcriptomics depict ericoid mycorrhizal fungi as versatile saprotrophs and plant mutualists.</title>
        <authorList>
            <person name="Martino E."/>
            <person name="Morin E."/>
            <person name="Grelet G.A."/>
            <person name="Kuo A."/>
            <person name="Kohler A."/>
            <person name="Daghino S."/>
            <person name="Barry K.W."/>
            <person name="Cichocki N."/>
            <person name="Clum A."/>
            <person name="Dockter R.B."/>
            <person name="Hainaut M."/>
            <person name="Kuo R.C."/>
            <person name="LaButti K."/>
            <person name="Lindahl B.D."/>
            <person name="Lindquist E.A."/>
            <person name="Lipzen A."/>
            <person name="Khouja H.R."/>
            <person name="Magnuson J."/>
            <person name="Murat C."/>
            <person name="Ohm R.A."/>
            <person name="Singer S.W."/>
            <person name="Spatafora J.W."/>
            <person name="Wang M."/>
            <person name="Veneault-Fourrey C."/>
            <person name="Henrissat B."/>
            <person name="Grigoriev I.V."/>
            <person name="Martin F.M."/>
            <person name="Perotto S."/>
        </authorList>
    </citation>
    <scope>NUCLEOTIDE SEQUENCE [LARGE SCALE GENOMIC DNA]</scope>
    <source>
        <strain evidence="1 2">ATCC 22711</strain>
    </source>
</reference>
<evidence type="ECO:0000313" key="2">
    <source>
        <dbReference type="Proteomes" id="UP000241818"/>
    </source>
</evidence>
<sequence length="157" mass="17664">MMMMMNGGTRNLFLHCISSHPPAHLVAHQHHIHRYITSNSRKAGTTTISHSNPSSSSSSRVTCNAVSGSRTILQIRCIHTYIVPPCASRTFFLSAIEIYVPWHGEAGMRFCFVLFTGFLLFPTDGVYREEHSCLHRWSQLYLITSCSTVPLSLYVCT</sequence>
<evidence type="ECO:0000313" key="1">
    <source>
        <dbReference type="EMBL" id="PSS27456.1"/>
    </source>
</evidence>
<keyword evidence="2" id="KW-1185">Reference proteome</keyword>